<dbReference type="GO" id="GO:0046872">
    <property type="term" value="F:metal ion binding"/>
    <property type="evidence" value="ECO:0007669"/>
    <property type="project" value="UniProtKB-KW"/>
</dbReference>
<dbReference type="GO" id="GO:0051907">
    <property type="term" value="F:S-(hydroxymethyl)glutathione synthase activity"/>
    <property type="evidence" value="ECO:0007669"/>
    <property type="project" value="UniProtKB-EC"/>
</dbReference>
<dbReference type="RefSeq" id="WP_159268781.1">
    <property type="nucleotide sequence ID" value="NZ_CACSIK010000001.1"/>
</dbReference>
<evidence type="ECO:0000313" key="6">
    <source>
        <dbReference type="EMBL" id="CAA0091820.1"/>
    </source>
</evidence>
<dbReference type="EC" id="4.4.1.22" evidence="6"/>
<dbReference type="Proteomes" id="UP000439591">
    <property type="component" value="Unassembled WGS sequence"/>
</dbReference>
<evidence type="ECO:0000256" key="1">
    <source>
        <dbReference type="ARBA" id="ARBA00005495"/>
    </source>
</evidence>
<feature type="domain" description="CENP-V/GFA" evidence="5">
    <location>
        <begin position="2"/>
        <end position="107"/>
    </location>
</feature>
<comment type="similarity">
    <text evidence="1">Belongs to the Gfa family.</text>
</comment>
<evidence type="ECO:0000256" key="4">
    <source>
        <dbReference type="ARBA" id="ARBA00023239"/>
    </source>
</evidence>
<dbReference type="InterPro" id="IPR006913">
    <property type="entry name" value="CENP-V/GFA"/>
</dbReference>
<dbReference type="Pfam" id="PF04828">
    <property type="entry name" value="GFA"/>
    <property type="match status" value="1"/>
</dbReference>
<dbReference type="PANTHER" id="PTHR33337">
    <property type="entry name" value="GFA DOMAIN-CONTAINING PROTEIN"/>
    <property type="match status" value="1"/>
</dbReference>
<keyword evidence="8" id="KW-1185">Reference proteome</keyword>
<gene>
    <name evidence="6" type="primary">gfa_1</name>
    <name evidence="6" type="ORF">IHBHHGIJ_02206</name>
    <name evidence="7" type="ORF">KFEGEMFD_01808</name>
</gene>
<keyword evidence="2" id="KW-0479">Metal-binding</keyword>
<dbReference type="OrthoDB" id="9786619at2"/>
<accession>A0A5S9NNB4</accession>
<protein>
    <submittedName>
        <fullName evidence="6">Glutathione-dependent formaldehyde-activating enzyme</fullName>
        <ecNumber evidence="6">4.4.1.22</ecNumber>
    </submittedName>
</protein>
<dbReference type="EMBL" id="CACSIM010000002">
    <property type="protein sequence ID" value="CAA0099157.1"/>
    <property type="molecule type" value="Genomic_DNA"/>
</dbReference>
<evidence type="ECO:0000313" key="7">
    <source>
        <dbReference type="EMBL" id="CAA0099157.1"/>
    </source>
</evidence>
<reference evidence="8 9" key="1">
    <citation type="submission" date="2019-11" db="EMBL/GenBank/DDBJ databases">
        <authorList>
            <person name="Holert J."/>
        </authorList>
    </citation>
    <scope>NUCLEOTIDE SEQUENCE [LARGE SCALE GENOMIC DNA]</scope>
    <source>
        <strain evidence="7">BC3_2A</strain>
        <strain evidence="6">SB11_1A</strain>
    </source>
</reference>
<dbReference type="Proteomes" id="UP000435877">
    <property type="component" value="Unassembled WGS sequence"/>
</dbReference>
<evidence type="ECO:0000256" key="3">
    <source>
        <dbReference type="ARBA" id="ARBA00022833"/>
    </source>
</evidence>
<evidence type="ECO:0000313" key="8">
    <source>
        <dbReference type="Proteomes" id="UP000435877"/>
    </source>
</evidence>
<dbReference type="EMBL" id="CACSIK010000001">
    <property type="protein sequence ID" value="CAA0091820.1"/>
    <property type="molecule type" value="Genomic_DNA"/>
</dbReference>
<dbReference type="SUPFAM" id="SSF51316">
    <property type="entry name" value="Mss4-like"/>
    <property type="match status" value="1"/>
</dbReference>
<name>A0A5S9NNB4_9GAMM</name>
<dbReference type="PANTHER" id="PTHR33337:SF40">
    <property type="entry name" value="CENP-V_GFA DOMAIN-CONTAINING PROTEIN-RELATED"/>
    <property type="match status" value="1"/>
</dbReference>
<evidence type="ECO:0000259" key="5">
    <source>
        <dbReference type="PROSITE" id="PS51891"/>
    </source>
</evidence>
<keyword evidence="4 6" id="KW-0456">Lyase</keyword>
<evidence type="ECO:0000313" key="9">
    <source>
        <dbReference type="Proteomes" id="UP000439591"/>
    </source>
</evidence>
<evidence type="ECO:0000256" key="2">
    <source>
        <dbReference type="ARBA" id="ARBA00022723"/>
    </source>
</evidence>
<dbReference type="InterPro" id="IPR011057">
    <property type="entry name" value="Mss4-like_sf"/>
</dbReference>
<dbReference type="AlphaFoldDB" id="A0A5S9NNB4"/>
<dbReference type="PROSITE" id="PS51891">
    <property type="entry name" value="CENP_V_GFA"/>
    <property type="match status" value="1"/>
</dbReference>
<sequence>MVDGSCLCGKVRYQVEINPDNVLNCHCKFCRKAHGADYATMAIVDSSTLILNDESSCLKEHQSGAGGYRAFCSECGTRLMNYSPDRTSFFCVTLSTVDTPLDLKPAAHINVESKAGWCAPYEGIPQFSAFPEGL</sequence>
<keyword evidence="3" id="KW-0862">Zinc</keyword>
<organism evidence="6 8">
    <name type="scientific">Zhongshania aliphaticivorans</name>
    <dbReference type="NCBI Taxonomy" id="1470434"/>
    <lineage>
        <taxon>Bacteria</taxon>
        <taxon>Pseudomonadati</taxon>
        <taxon>Pseudomonadota</taxon>
        <taxon>Gammaproteobacteria</taxon>
        <taxon>Cellvibrionales</taxon>
        <taxon>Spongiibacteraceae</taxon>
        <taxon>Zhongshania</taxon>
    </lineage>
</organism>
<dbReference type="Gene3D" id="3.90.1590.10">
    <property type="entry name" value="glutathione-dependent formaldehyde- activating enzyme (gfa)"/>
    <property type="match status" value="1"/>
</dbReference>
<proteinExistence type="inferred from homology"/>